<proteinExistence type="predicted"/>
<comment type="caution">
    <text evidence="3">The sequence shown here is derived from an EMBL/GenBank/DDBJ whole genome shotgun (WGS) entry which is preliminary data.</text>
</comment>
<sequence>MSSESGNGRQKPRRKATRAANRGTRFNNRPSAPEAEVPAPPPEPPRYAPRDGSPFWANAQPRTDPQAWADTHLDPPRTTFQYAPRPATTGGWVTQSTTGNLTPAAPPPVPGMPTPTTHPTDWTKPATPTPSRRRARTTTAAAEDLAGLGTWATPTPADPRVGDTASRDRGAESGSALPASTAYAREAGRASTPSGAAADAAYTRAADAAYARSGDAATRQSGAADAGYSRAGDTASRERGAESGGGLPASTSYAREAGRAGGPAGADAASARSAFGQTAGSSALAPEWARVVEDEGVPADAGEFARSAAAAARASEPVGRAGSSALGGPRTSGGGGSGGGRVAARAAKQPGGKKRVGVAALVVLLVGAPITWLLVHQPNKDQVDSSIPIVTSTDDRYVTPTTQPVDAPTTPPATPPKTPPPTPSATPTATPTDGVTPTTPPTGGPTSVPTSAPTDNPTTTAPPPPNPTDPTPTQPTTSKPPPPQPPPDDGDMRELELDLFKRINDARISNGCAALKRDSSVTHGARGEAQNRAEDNNVNGGDTSSKATVGGNSMSASAAFDRMMSDNRSTVLNCNLTTLGVGRGAADYRDCAVVVLICSDRTRVGWVANFR</sequence>
<dbReference type="EMBL" id="JABJRC010000009">
    <property type="protein sequence ID" value="NOL44581.1"/>
    <property type="molecule type" value="Genomic_DNA"/>
</dbReference>
<dbReference type="Gene3D" id="3.40.33.10">
    <property type="entry name" value="CAP"/>
    <property type="match status" value="1"/>
</dbReference>
<feature type="compositionally biased region" description="Low complexity" evidence="1">
    <location>
        <begin position="114"/>
        <end position="130"/>
    </location>
</feature>
<evidence type="ECO:0008006" key="6">
    <source>
        <dbReference type="Google" id="ProtNLM"/>
    </source>
</evidence>
<feature type="compositionally biased region" description="Pro residues" evidence="1">
    <location>
        <begin position="460"/>
        <end position="487"/>
    </location>
</feature>
<feature type="compositionally biased region" description="Low complexity" evidence="1">
    <location>
        <begin position="196"/>
        <end position="218"/>
    </location>
</feature>
<evidence type="ECO:0000256" key="1">
    <source>
        <dbReference type="SAM" id="MobiDB-lite"/>
    </source>
</evidence>
<dbReference type="AlphaFoldDB" id="A0A7Y4L7H1"/>
<organism evidence="3 4">
    <name type="scientific">Kribbella sandramycini</name>
    <dbReference type="NCBI Taxonomy" id="60450"/>
    <lineage>
        <taxon>Bacteria</taxon>
        <taxon>Bacillati</taxon>
        <taxon>Actinomycetota</taxon>
        <taxon>Actinomycetes</taxon>
        <taxon>Propionibacteriales</taxon>
        <taxon>Kribbellaceae</taxon>
        <taxon>Kribbella</taxon>
    </lineage>
</organism>
<dbReference type="Proteomes" id="UP000534306">
    <property type="component" value="Unassembled WGS sequence"/>
</dbReference>
<evidence type="ECO:0000313" key="4">
    <source>
        <dbReference type="Proteomes" id="UP000534306"/>
    </source>
</evidence>
<dbReference type="EMBL" id="JACHKF010000001">
    <property type="protein sequence ID" value="MBB6566859.1"/>
    <property type="molecule type" value="Genomic_DNA"/>
</dbReference>
<dbReference type="Proteomes" id="UP000553957">
    <property type="component" value="Unassembled WGS sequence"/>
</dbReference>
<feature type="compositionally biased region" description="Basic and acidic residues" evidence="1">
    <location>
        <begin position="518"/>
        <end position="535"/>
    </location>
</feature>
<feature type="compositionally biased region" description="Pro residues" evidence="1">
    <location>
        <begin position="409"/>
        <end position="424"/>
    </location>
</feature>
<name>A0A7Y4L7H1_9ACTN</name>
<evidence type="ECO:0000313" key="3">
    <source>
        <dbReference type="EMBL" id="NOL44581.1"/>
    </source>
</evidence>
<feature type="region of interest" description="Disordered" evidence="1">
    <location>
        <begin position="1"/>
        <end position="273"/>
    </location>
</feature>
<feature type="compositionally biased region" description="Pro residues" evidence="1">
    <location>
        <begin position="104"/>
        <end position="113"/>
    </location>
</feature>
<feature type="region of interest" description="Disordered" evidence="1">
    <location>
        <begin position="314"/>
        <end position="354"/>
    </location>
</feature>
<feature type="compositionally biased region" description="Low complexity" evidence="1">
    <location>
        <begin position="444"/>
        <end position="459"/>
    </location>
</feature>
<evidence type="ECO:0000313" key="5">
    <source>
        <dbReference type="Proteomes" id="UP000553957"/>
    </source>
</evidence>
<feature type="region of interest" description="Disordered" evidence="1">
    <location>
        <begin position="394"/>
        <end position="492"/>
    </location>
</feature>
<feature type="compositionally biased region" description="Low complexity" evidence="1">
    <location>
        <begin position="425"/>
        <end position="437"/>
    </location>
</feature>
<gene>
    <name evidence="2" type="ORF">HNR71_002496</name>
    <name evidence="3" type="ORF">HPO96_30475</name>
</gene>
<evidence type="ECO:0000313" key="2">
    <source>
        <dbReference type="EMBL" id="MBB6566859.1"/>
    </source>
</evidence>
<feature type="compositionally biased region" description="Polar residues" evidence="1">
    <location>
        <begin position="91"/>
        <end position="101"/>
    </location>
</feature>
<protein>
    <recommendedName>
        <fullName evidence="6">SCP domain-containing protein</fullName>
    </recommendedName>
</protein>
<feature type="compositionally biased region" description="Pro residues" evidence="1">
    <location>
        <begin position="38"/>
        <end position="47"/>
    </location>
</feature>
<feature type="region of interest" description="Disordered" evidence="1">
    <location>
        <begin position="518"/>
        <end position="550"/>
    </location>
</feature>
<keyword evidence="4" id="KW-1185">Reference proteome</keyword>
<feature type="compositionally biased region" description="Polar residues" evidence="1">
    <location>
        <begin position="536"/>
        <end position="550"/>
    </location>
</feature>
<feature type="compositionally biased region" description="Gly residues" evidence="1">
    <location>
        <begin position="330"/>
        <end position="341"/>
    </location>
</feature>
<dbReference type="RefSeq" id="WP_171677838.1">
    <property type="nucleotide sequence ID" value="NZ_JABJRC010000009.1"/>
</dbReference>
<dbReference type="InterPro" id="IPR035940">
    <property type="entry name" value="CAP_sf"/>
</dbReference>
<reference evidence="2 5" key="2">
    <citation type="submission" date="2020-08" db="EMBL/GenBank/DDBJ databases">
        <title>Sequencing the genomes of 1000 actinobacteria strains.</title>
        <authorList>
            <person name="Klenk H.-P."/>
        </authorList>
    </citation>
    <scope>NUCLEOTIDE SEQUENCE [LARGE SCALE GENOMIC DNA]</scope>
    <source>
        <strain evidence="2 5">DSM 15626</strain>
    </source>
</reference>
<accession>A0A7Y4L7H1</accession>
<reference evidence="3 4" key="1">
    <citation type="submission" date="2020-05" db="EMBL/GenBank/DDBJ databases">
        <title>Genome sequence of Kribbella sandramycini ATCC 39419.</title>
        <authorList>
            <person name="Maclea K.S."/>
            <person name="Fair J.L."/>
        </authorList>
    </citation>
    <scope>NUCLEOTIDE SEQUENCE [LARGE SCALE GENOMIC DNA]</scope>
    <source>
        <strain evidence="3 4">ATCC 39419</strain>
    </source>
</reference>
<feature type="compositionally biased region" description="Low complexity" evidence="1">
    <location>
        <begin position="399"/>
        <end position="408"/>
    </location>
</feature>